<reference evidence="2" key="1">
    <citation type="submission" date="2025-05" db="UniProtKB">
        <authorList>
            <consortium name="EnsemblMetazoa"/>
        </authorList>
    </citation>
    <scope>IDENTIFICATION</scope>
</reference>
<feature type="signal peptide" evidence="1">
    <location>
        <begin position="1"/>
        <end position="17"/>
    </location>
</feature>
<dbReference type="EnsemblMetazoa" id="XM_050650475.1">
    <property type="protein sequence ID" value="XP_050506432.1"/>
    <property type="gene ID" value="LOC126884529"/>
</dbReference>
<dbReference type="RefSeq" id="XP_050506432.1">
    <property type="nucleotide sequence ID" value="XM_050650475.1"/>
</dbReference>
<name>A0ABM5K8B6_DIAVI</name>
<dbReference type="Proteomes" id="UP001652700">
    <property type="component" value="Unplaced"/>
</dbReference>
<protein>
    <recommendedName>
        <fullName evidence="4">Protein sleepless</fullName>
    </recommendedName>
</protein>
<evidence type="ECO:0000313" key="2">
    <source>
        <dbReference type="EnsemblMetazoa" id="XP_050506432.1"/>
    </source>
</evidence>
<keyword evidence="3" id="KW-1185">Reference proteome</keyword>
<evidence type="ECO:0000313" key="3">
    <source>
        <dbReference type="Proteomes" id="UP001652700"/>
    </source>
</evidence>
<evidence type="ECO:0008006" key="4">
    <source>
        <dbReference type="Google" id="ProtNLM"/>
    </source>
</evidence>
<evidence type="ECO:0000256" key="1">
    <source>
        <dbReference type="SAM" id="SignalP"/>
    </source>
</evidence>
<proteinExistence type="predicted"/>
<sequence>MFKIIIFFFSVVALGTGLKCFEDMCEGDDCDNSNMRFWNNITECSHEFNYDAPGWCTTIVLKDYHGLNRVMRSCARFYGANCPYGAKCDYCNLDLCNSAPPTNMNIVVVISTIFLVLLSLCKF</sequence>
<keyword evidence="1" id="KW-0732">Signal</keyword>
<accession>A0ABM5K8B6</accession>
<dbReference type="GeneID" id="126884529"/>
<organism evidence="2 3">
    <name type="scientific">Diabrotica virgifera virgifera</name>
    <name type="common">western corn rootworm</name>
    <dbReference type="NCBI Taxonomy" id="50390"/>
    <lineage>
        <taxon>Eukaryota</taxon>
        <taxon>Metazoa</taxon>
        <taxon>Ecdysozoa</taxon>
        <taxon>Arthropoda</taxon>
        <taxon>Hexapoda</taxon>
        <taxon>Insecta</taxon>
        <taxon>Pterygota</taxon>
        <taxon>Neoptera</taxon>
        <taxon>Endopterygota</taxon>
        <taxon>Coleoptera</taxon>
        <taxon>Polyphaga</taxon>
        <taxon>Cucujiformia</taxon>
        <taxon>Chrysomeloidea</taxon>
        <taxon>Chrysomelidae</taxon>
        <taxon>Galerucinae</taxon>
        <taxon>Diabroticina</taxon>
        <taxon>Diabroticites</taxon>
        <taxon>Diabrotica</taxon>
    </lineage>
</organism>
<feature type="chain" id="PRO_5047084778" description="Protein sleepless" evidence="1">
    <location>
        <begin position="18"/>
        <end position="123"/>
    </location>
</feature>